<dbReference type="EMBL" id="DS985244">
    <property type="protein sequence ID" value="EDV26033.1"/>
    <property type="molecule type" value="Genomic_DNA"/>
</dbReference>
<evidence type="ECO:0000313" key="3">
    <source>
        <dbReference type="Proteomes" id="UP000009022"/>
    </source>
</evidence>
<organism evidence="2 3">
    <name type="scientific">Trichoplax adhaerens</name>
    <name type="common">Trichoplax reptans</name>
    <dbReference type="NCBI Taxonomy" id="10228"/>
    <lineage>
        <taxon>Eukaryota</taxon>
        <taxon>Metazoa</taxon>
        <taxon>Placozoa</taxon>
        <taxon>Uniplacotomia</taxon>
        <taxon>Trichoplacea</taxon>
        <taxon>Trichoplacidae</taxon>
        <taxon>Trichoplax</taxon>
    </lineage>
</organism>
<accession>B3RVP7</accession>
<dbReference type="GeneID" id="6752783"/>
<dbReference type="KEGG" id="tad:TRIADDRAFT_55728"/>
<keyword evidence="3" id="KW-1185">Reference proteome</keyword>
<dbReference type="RefSeq" id="XP_002112066.1">
    <property type="nucleotide sequence ID" value="XM_002112030.1"/>
</dbReference>
<name>B3RVP7_TRIAD</name>
<feature type="region of interest" description="Disordered" evidence="1">
    <location>
        <begin position="81"/>
        <end position="108"/>
    </location>
</feature>
<dbReference type="InParanoid" id="B3RVP7"/>
<protein>
    <submittedName>
        <fullName evidence="2">Uncharacterized protein</fullName>
    </submittedName>
</protein>
<sequence length="294" mass="34071">MSESTPTLSVSRSPTNIRSSCQNVDFETAQNIRDNLIMCSGVYDGNLARCHSHVEINNYSMCYGWSQAKPYAGYIITSQHHPNDKESQQSHHHTSSQSNGGNKNSKKSLHPVRRFNYHTDNNELVYYVNVDPVTYKYRYKGYSDPNQSLNKYKTILNDQNRERLTGRHGIIDDQQPPVLPQHQYNGHTISRSHQDDNLNYGEKSKALHITKMKSDDDNCAKDASNQQYLNQDSNHKILCQKNYNQHQVQLTKSGLHRAPDDYNKYFNDLTRLRFVDGRFLPKNKNIATNQFIER</sequence>
<gene>
    <name evidence="2" type="ORF">TRIADDRAFT_55728</name>
</gene>
<dbReference type="CTD" id="6752783"/>
<evidence type="ECO:0000256" key="1">
    <source>
        <dbReference type="SAM" id="MobiDB-lite"/>
    </source>
</evidence>
<dbReference type="AlphaFoldDB" id="B3RVP7"/>
<evidence type="ECO:0000313" key="2">
    <source>
        <dbReference type="EMBL" id="EDV26033.1"/>
    </source>
</evidence>
<reference evidence="2 3" key="1">
    <citation type="journal article" date="2008" name="Nature">
        <title>The Trichoplax genome and the nature of placozoans.</title>
        <authorList>
            <person name="Srivastava M."/>
            <person name="Begovic E."/>
            <person name="Chapman J."/>
            <person name="Putnam N.H."/>
            <person name="Hellsten U."/>
            <person name="Kawashima T."/>
            <person name="Kuo A."/>
            <person name="Mitros T."/>
            <person name="Salamov A."/>
            <person name="Carpenter M.L."/>
            <person name="Signorovitch A.Y."/>
            <person name="Moreno M.A."/>
            <person name="Kamm K."/>
            <person name="Grimwood J."/>
            <person name="Schmutz J."/>
            <person name="Shapiro H."/>
            <person name="Grigoriev I.V."/>
            <person name="Buss L.W."/>
            <person name="Schierwater B."/>
            <person name="Dellaporta S.L."/>
            <person name="Rokhsar D.S."/>
        </authorList>
    </citation>
    <scope>NUCLEOTIDE SEQUENCE [LARGE SCALE GENOMIC DNA]</scope>
    <source>
        <strain evidence="2 3">Grell-BS-1999</strain>
    </source>
</reference>
<dbReference type="Proteomes" id="UP000009022">
    <property type="component" value="Unassembled WGS sequence"/>
</dbReference>
<proteinExistence type="predicted"/>
<dbReference type="HOGENOM" id="CLU_947739_0_0_1"/>